<evidence type="ECO:0000259" key="2">
    <source>
        <dbReference type="SMART" id="SM00969"/>
    </source>
</evidence>
<dbReference type="InterPro" id="IPR001496">
    <property type="entry name" value="SOCS_box"/>
</dbReference>
<evidence type="ECO:0000313" key="3">
    <source>
        <dbReference type="EMBL" id="RTG88559.1"/>
    </source>
</evidence>
<feature type="region of interest" description="Disordered" evidence="1">
    <location>
        <begin position="403"/>
        <end position="422"/>
    </location>
</feature>
<dbReference type="SMART" id="SM00969">
    <property type="entry name" value="SOCS_box"/>
    <property type="match status" value="1"/>
</dbReference>
<proteinExistence type="predicted"/>
<dbReference type="PANTHER" id="PTHR36911:SF3">
    <property type="entry name" value="GATA ZINC FINGER DOMAIN-CONTAINING PROTEIN 4-RELATED"/>
    <property type="match status" value="1"/>
</dbReference>
<protein>
    <recommendedName>
        <fullName evidence="2">SOCS box domain-containing protein</fullName>
    </recommendedName>
</protein>
<comment type="caution">
    <text evidence="3">The sequence shown here is derived from an EMBL/GenBank/DDBJ whole genome shotgun (WGS) entry which is preliminary data.</text>
</comment>
<keyword evidence="4" id="KW-1185">Reference proteome</keyword>
<name>A0A430QLJ0_SCHBO</name>
<gene>
    <name evidence="3" type="ORF">DC041_0004908</name>
</gene>
<dbReference type="PANTHER" id="PTHR36911">
    <property type="entry name" value="LIM ZINC-BINDING DOMAIN-CONTAINING PROTEIN-RELATED"/>
    <property type="match status" value="1"/>
</dbReference>
<dbReference type="Proteomes" id="UP000290809">
    <property type="component" value="Unassembled WGS sequence"/>
</dbReference>
<evidence type="ECO:0000313" key="4">
    <source>
        <dbReference type="Proteomes" id="UP000290809"/>
    </source>
</evidence>
<dbReference type="EMBL" id="QMKO01001569">
    <property type="protein sequence ID" value="RTG88559.1"/>
    <property type="molecule type" value="Genomic_DNA"/>
</dbReference>
<organism evidence="3 4">
    <name type="scientific">Schistosoma bovis</name>
    <name type="common">Blood fluke</name>
    <dbReference type="NCBI Taxonomy" id="6184"/>
    <lineage>
        <taxon>Eukaryota</taxon>
        <taxon>Metazoa</taxon>
        <taxon>Spiralia</taxon>
        <taxon>Lophotrochozoa</taxon>
        <taxon>Platyhelminthes</taxon>
        <taxon>Trematoda</taxon>
        <taxon>Digenea</taxon>
        <taxon>Strigeidida</taxon>
        <taxon>Schistosomatoidea</taxon>
        <taxon>Schistosomatidae</taxon>
        <taxon>Schistosoma</taxon>
    </lineage>
</organism>
<feature type="domain" description="SOCS box" evidence="2">
    <location>
        <begin position="305"/>
        <end position="345"/>
    </location>
</feature>
<dbReference type="AlphaFoldDB" id="A0A430QLJ0"/>
<evidence type="ECO:0000256" key="1">
    <source>
        <dbReference type="SAM" id="MobiDB-lite"/>
    </source>
</evidence>
<accession>A0A430QLJ0</accession>
<reference evidence="3 4" key="1">
    <citation type="journal article" date="2019" name="PLoS Pathog.">
        <title>Genome sequence of the bovine parasite Schistosoma bovis Tanzania.</title>
        <authorList>
            <person name="Oey H."/>
            <person name="Zakrzewski M."/>
            <person name="Gobert G."/>
            <person name="Gravermann K."/>
            <person name="Stoye J."/>
            <person name="Jones M."/>
            <person name="Mcmanus D."/>
            <person name="Krause L."/>
        </authorList>
    </citation>
    <scope>NUCLEOTIDE SEQUENCE [LARGE SCALE GENOMIC DNA]</scope>
    <source>
        <strain evidence="3 4">TAN1997</strain>
    </source>
</reference>
<dbReference type="STRING" id="6184.A0A430QLJ0"/>
<sequence length="456" mass="54985">MSNKRIKRSIPIWSTCFCIDIHRCGLFKQTNRKLAYFIQKGNLPAIEHILKRIKQPLNNLTIIVKRHQFNTFYPYLMNHHHHHNHHYFYQECSPVLWAIDCLQWNVLPLLSYYGMDINRPQLCRRWTDCICKKNSRSNNNNNNILPYRKFWTHGHYTYQSALDYFFASIYEYINDNYLNDINLLTFYNIHLTNLLTKGIDIHRINSVIIFNLLAISFNQYLYQSITSINNHLILTKINNQSFIELLIIKKLIKNEEFSEFIENLPLCKLYIKYNNNNNNNNNKYNEFYKRLIQLHQLCNQLMNKPFSLKLITRNQIRKQIGGIDFHRKINNIDLPKQLITFIQYINYEQFVIMNDIPKQFIQFIQSEWIDMNSTRDCNDNTLEESMNIFNQSNDLEQINNHDNEEQLPMNNNNNNNSLQRGRASERQDIHMYQRRINKYKQPLRPTSAPLLRTFVR</sequence>